<dbReference type="OrthoDB" id="4748970at2759"/>
<organism evidence="1 2">
    <name type="scientific">Drosophila yakuba</name>
    <name type="common">Fruit fly</name>
    <dbReference type="NCBI Taxonomy" id="7245"/>
    <lineage>
        <taxon>Eukaryota</taxon>
        <taxon>Metazoa</taxon>
        <taxon>Ecdysozoa</taxon>
        <taxon>Arthropoda</taxon>
        <taxon>Hexapoda</taxon>
        <taxon>Insecta</taxon>
        <taxon>Pterygota</taxon>
        <taxon>Neoptera</taxon>
        <taxon>Endopterygota</taxon>
        <taxon>Diptera</taxon>
        <taxon>Brachycera</taxon>
        <taxon>Muscomorpha</taxon>
        <taxon>Ephydroidea</taxon>
        <taxon>Drosophilidae</taxon>
        <taxon>Drosophila</taxon>
        <taxon>Sophophora</taxon>
    </lineage>
</organism>
<gene>
    <name evidence="1" type="primary">Dyak\GE27720</name>
    <name evidence="1" type="synonym">GE27720</name>
    <name evidence="1" type="ORF">Dyak_GE27720</name>
</gene>
<dbReference type="EMBL" id="CM000158">
    <property type="protein sequence ID" value="KRK00441.1"/>
    <property type="molecule type" value="Genomic_DNA"/>
</dbReference>
<keyword evidence="2" id="KW-1185">Reference proteome</keyword>
<accession>A0A0R1DTH0</accession>
<protein>
    <submittedName>
        <fullName evidence="1">Uncharacterized protein</fullName>
    </submittedName>
</protein>
<reference evidence="1 2" key="1">
    <citation type="journal article" date="2007" name="Nature">
        <title>Evolution of genes and genomes on the Drosophila phylogeny.</title>
        <authorList>
            <consortium name="Drosophila 12 Genomes Consortium"/>
            <person name="Clark A.G."/>
            <person name="Eisen M.B."/>
            <person name="Smith D.R."/>
            <person name="Bergman C.M."/>
            <person name="Oliver B."/>
            <person name="Markow T.A."/>
            <person name="Kaufman T.C."/>
            <person name="Kellis M."/>
            <person name="Gelbart W."/>
            <person name="Iyer V.N."/>
            <person name="Pollard D.A."/>
            <person name="Sackton T.B."/>
            <person name="Larracuente A.M."/>
            <person name="Singh N.D."/>
            <person name="Abad J.P."/>
            <person name="Abt D.N."/>
            <person name="Adryan B."/>
            <person name="Aguade M."/>
            <person name="Akashi H."/>
            <person name="Anderson W.W."/>
            <person name="Aquadro C.F."/>
            <person name="Ardell D.H."/>
            <person name="Arguello R."/>
            <person name="Artieri C.G."/>
            <person name="Barbash D.A."/>
            <person name="Barker D."/>
            <person name="Barsanti P."/>
            <person name="Batterham P."/>
            <person name="Batzoglou S."/>
            <person name="Begun D."/>
            <person name="Bhutkar A."/>
            <person name="Blanco E."/>
            <person name="Bosak S.A."/>
            <person name="Bradley R.K."/>
            <person name="Brand A.D."/>
            <person name="Brent M.R."/>
            <person name="Brooks A.N."/>
            <person name="Brown R.H."/>
            <person name="Butlin R.K."/>
            <person name="Caggese C."/>
            <person name="Calvi B.R."/>
            <person name="Bernardo de Carvalho A."/>
            <person name="Caspi A."/>
            <person name="Castrezana S."/>
            <person name="Celniker S.E."/>
            <person name="Chang J.L."/>
            <person name="Chapple C."/>
            <person name="Chatterji S."/>
            <person name="Chinwalla A."/>
            <person name="Civetta A."/>
            <person name="Clifton S.W."/>
            <person name="Comeron J.M."/>
            <person name="Costello J.C."/>
            <person name="Coyne J.A."/>
            <person name="Daub J."/>
            <person name="David R.G."/>
            <person name="Delcher A.L."/>
            <person name="Delehaunty K."/>
            <person name="Do C.B."/>
            <person name="Ebling H."/>
            <person name="Edwards K."/>
            <person name="Eickbush T."/>
            <person name="Evans J.D."/>
            <person name="Filipski A."/>
            <person name="Findeiss S."/>
            <person name="Freyhult E."/>
            <person name="Fulton L."/>
            <person name="Fulton R."/>
            <person name="Garcia A.C."/>
            <person name="Gardiner A."/>
            <person name="Garfield D.A."/>
            <person name="Garvin B.E."/>
            <person name="Gibson G."/>
            <person name="Gilbert D."/>
            <person name="Gnerre S."/>
            <person name="Godfrey J."/>
            <person name="Good R."/>
            <person name="Gotea V."/>
            <person name="Gravely B."/>
            <person name="Greenberg A.J."/>
            <person name="Griffiths-Jones S."/>
            <person name="Gross S."/>
            <person name="Guigo R."/>
            <person name="Gustafson E.A."/>
            <person name="Haerty W."/>
            <person name="Hahn M.W."/>
            <person name="Halligan D.L."/>
            <person name="Halpern A.L."/>
            <person name="Halter G.M."/>
            <person name="Han M.V."/>
            <person name="Heger A."/>
            <person name="Hillier L."/>
            <person name="Hinrichs A.S."/>
            <person name="Holmes I."/>
            <person name="Hoskins R.A."/>
            <person name="Hubisz M.J."/>
            <person name="Hultmark D."/>
            <person name="Huntley M.A."/>
            <person name="Jaffe D.B."/>
            <person name="Jagadeeshan S."/>
            <person name="Jeck W.R."/>
            <person name="Johnson J."/>
            <person name="Jones C.D."/>
            <person name="Jordan W.C."/>
            <person name="Karpen G.H."/>
            <person name="Kataoka E."/>
            <person name="Keightley P.D."/>
            <person name="Kheradpour P."/>
            <person name="Kirkness E.F."/>
            <person name="Koerich L.B."/>
            <person name="Kristiansen K."/>
            <person name="Kudrna D."/>
            <person name="Kulathinal R.J."/>
            <person name="Kumar S."/>
            <person name="Kwok R."/>
            <person name="Lander E."/>
            <person name="Langley C.H."/>
            <person name="Lapoint R."/>
            <person name="Lazzaro B.P."/>
            <person name="Lee S.J."/>
            <person name="Levesque L."/>
            <person name="Li R."/>
            <person name="Lin C.F."/>
            <person name="Lin M.F."/>
            <person name="Lindblad-Toh K."/>
            <person name="Llopart A."/>
            <person name="Long M."/>
            <person name="Low L."/>
            <person name="Lozovsky E."/>
            <person name="Lu J."/>
            <person name="Luo M."/>
            <person name="Machado C.A."/>
            <person name="Makalowski W."/>
            <person name="Marzo M."/>
            <person name="Matsuda M."/>
            <person name="Matzkin L."/>
            <person name="McAllister B."/>
            <person name="McBride C.S."/>
            <person name="McKernan B."/>
            <person name="McKernan K."/>
            <person name="Mendez-Lago M."/>
            <person name="Minx P."/>
            <person name="Mollenhauer M.U."/>
            <person name="Montooth K."/>
            <person name="Mount S.M."/>
            <person name="Mu X."/>
            <person name="Myers E."/>
            <person name="Negre B."/>
            <person name="Newfeld S."/>
            <person name="Nielsen R."/>
            <person name="Noor M.A."/>
            <person name="O'Grady P."/>
            <person name="Pachter L."/>
            <person name="Papaceit M."/>
            <person name="Parisi M.J."/>
            <person name="Parisi M."/>
            <person name="Parts L."/>
            <person name="Pedersen J.S."/>
            <person name="Pesole G."/>
            <person name="Phillippy A.M."/>
            <person name="Ponting C.P."/>
            <person name="Pop M."/>
            <person name="Porcelli D."/>
            <person name="Powell J.R."/>
            <person name="Prohaska S."/>
            <person name="Pruitt K."/>
            <person name="Puig M."/>
            <person name="Quesneville H."/>
            <person name="Ram K.R."/>
            <person name="Rand D."/>
            <person name="Rasmussen M.D."/>
            <person name="Reed L.K."/>
            <person name="Reenan R."/>
            <person name="Reily A."/>
            <person name="Remington K.A."/>
            <person name="Rieger T.T."/>
            <person name="Ritchie M.G."/>
            <person name="Robin C."/>
            <person name="Rogers Y.H."/>
            <person name="Rohde C."/>
            <person name="Rozas J."/>
            <person name="Rubenfield M.J."/>
            <person name="Ruiz A."/>
            <person name="Russo S."/>
            <person name="Salzberg S.L."/>
            <person name="Sanchez-Gracia A."/>
            <person name="Saranga D.J."/>
            <person name="Sato H."/>
            <person name="Schaeffer S.W."/>
            <person name="Schatz M.C."/>
            <person name="Schlenke T."/>
            <person name="Schwartz R."/>
            <person name="Segarra C."/>
            <person name="Singh R.S."/>
            <person name="Sirot L."/>
            <person name="Sirota M."/>
            <person name="Sisneros N.B."/>
            <person name="Smith C.D."/>
            <person name="Smith T.F."/>
            <person name="Spieth J."/>
            <person name="Stage D.E."/>
            <person name="Stark A."/>
            <person name="Stephan W."/>
            <person name="Strausberg R.L."/>
            <person name="Strempel S."/>
            <person name="Sturgill D."/>
            <person name="Sutton G."/>
            <person name="Sutton G.G."/>
            <person name="Tao W."/>
            <person name="Teichmann S."/>
            <person name="Tobari Y.N."/>
            <person name="Tomimura Y."/>
            <person name="Tsolas J.M."/>
            <person name="Valente V.L."/>
            <person name="Venter E."/>
            <person name="Venter J.C."/>
            <person name="Vicario S."/>
            <person name="Vieira F.G."/>
            <person name="Vilella A.J."/>
            <person name="Villasante A."/>
            <person name="Walenz B."/>
            <person name="Wang J."/>
            <person name="Wasserman M."/>
            <person name="Watts T."/>
            <person name="Wilson D."/>
            <person name="Wilson R.K."/>
            <person name="Wing R.A."/>
            <person name="Wolfner M.F."/>
            <person name="Wong A."/>
            <person name="Wong G.K."/>
            <person name="Wu C.I."/>
            <person name="Wu G."/>
            <person name="Yamamoto D."/>
            <person name="Yang H.P."/>
            <person name="Yang S.P."/>
            <person name="Yorke J.A."/>
            <person name="Yoshida K."/>
            <person name="Zdobnov E."/>
            <person name="Zhang P."/>
            <person name="Zhang Y."/>
            <person name="Zimin A.V."/>
            <person name="Baldwin J."/>
            <person name="Abdouelleil A."/>
            <person name="Abdulkadir J."/>
            <person name="Abebe A."/>
            <person name="Abera B."/>
            <person name="Abreu J."/>
            <person name="Acer S.C."/>
            <person name="Aftuck L."/>
            <person name="Alexander A."/>
            <person name="An P."/>
            <person name="Anderson E."/>
            <person name="Anderson S."/>
            <person name="Arachi H."/>
            <person name="Azer M."/>
            <person name="Bachantsang P."/>
            <person name="Barry A."/>
            <person name="Bayul T."/>
            <person name="Berlin A."/>
            <person name="Bessette D."/>
            <person name="Bloom T."/>
            <person name="Blye J."/>
            <person name="Boguslavskiy L."/>
            <person name="Bonnet C."/>
            <person name="Boukhgalter B."/>
            <person name="Bourzgui I."/>
            <person name="Brown A."/>
            <person name="Cahill P."/>
            <person name="Channer S."/>
            <person name="Cheshatsang Y."/>
            <person name="Chuda L."/>
            <person name="Citroen M."/>
            <person name="Collymore A."/>
            <person name="Cooke P."/>
            <person name="Costello M."/>
            <person name="D'Aco K."/>
            <person name="Daza R."/>
            <person name="De Haan G."/>
            <person name="DeGray S."/>
            <person name="DeMaso C."/>
            <person name="Dhargay N."/>
            <person name="Dooley K."/>
            <person name="Dooley E."/>
            <person name="Doricent M."/>
            <person name="Dorje P."/>
            <person name="Dorjee K."/>
            <person name="Dupes A."/>
            <person name="Elong R."/>
            <person name="Falk J."/>
            <person name="Farina A."/>
            <person name="Faro S."/>
            <person name="Ferguson D."/>
            <person name="Fisher S."/>
            <person name="Foley C.D."/>
            <person name="Franke A."/>
            <person name="Friedrich D."/>
            <person name="Gadbois L."/>
            <person name="Gearin G."/>
            <person name="Gearin C.R."/>
            <person name="Giannoukos G."/>
            <person name="Goode T."/>
            <person name="Graham J."/>
            <person name="Grandbois E."/>
            <person name="Grewal S."/>
            <person name="Gyaltsen K."/>
            <person name="Hafez N."/>
            <person name="Hagos B."/>
            <person name="Hall J."/>
            <person name="Henson C."/>
            <person name="Hollinger A."/>
            <person name="Honan T."/>
            <person name="Huard M.D."/>
            <person name="Hughes L."/>
            <person name="Hurhula B."/>
            <person name="Husby M.E."/>
            <person name="Kamat A."/>
            <person name="Kanga B."/>
            <person name="Kashin S."/>
            <person name="Khazanovich D."/>
            <person name="Kisner P."/>
            <person name="Lance K."/>
            <person name="Lara M."/>
            <person name="Lee W."/>
            <person name="Lennon N."/>
            <person name="Letendre F."/>
            <person name="LeVine R."/>
            <person name="Lipovsky A."/>
            <person name="Liu X."/>
            <person name="Liu J."/>
            <person name="Liu S."/>
            <person name="Lokyitsang T."/>
            <person name="Lokyitsang Y."/>
            <person name="Lubonja R."/>
            <person name="Lui A."/>
            <person name="MacDonald P."/>
            <person name="Magnisalis V."/>
            <person name="Maru K."/>
            <person name="Matthews C."/>
            <person name="McCusker W."/>
            <person name="McDonough S."/>
            <person name="Mehta T."/>
            <person name="Meldrim J."/>
            <person name="Meneus L."/>
            <person name="Mihai O."/>
            <person name="Mihalev A."/>
            <person name="Mihova T."/>
            <person name="Mittelman R."/>
            <person name="Mlenga V."/>
            <person name="Montmayeur A."/>
            <person name="Mulrain L."/>
            <person name="Navidi A."/>
            <person name="Naylor J."/>
            <person name="Negash T."/>
            <person name="Nguyen T."/>
            <person name="Nguyen N."/>
            <person name="Nicol R."/>
            <person name="Norbu C."/>
            <person name="Norbu N."/>
            <person name="Novod N."/>
            <person name="O'Neill B."/>
            <person name="Osman S."/>
            <person name="Markiewicz E."/>
            <person name="Oyono O.L."/>
            <person name="Patti C."/>
            <person name="Phunkhang P."/>
            <person name="Pierre F."/>
            <person name="Priest M."/>
            <person name="Raghuraman S."/>
            <person name="Rege F."/>
            <person name="Reyes R."/>
            <person name="Rise C."/>
            <person name="Rogov P."/>
            <person name="Ross K."/>
            <person name="Ryan E."/>
            <person name="Settipalli S."/>
            <person name="Shea T."/>
            <person name="Sherpa N."/>
            <person name="Shi L."/>
            <person name="Shih D."/>
            <person name="Sparrow T."/>
            <person name="Spaulding J."/>
            <person name="Stalker J."/>
            <person name="Stange-Thomann N."/>
            <person name="Stavropoulos S."/>
            <person name="Stone C."/>
            <person name="Strader C."/>
            <person name="Tesfaye S."/>
            <person name="Thomson T."/>
            <person name="Thoulutsang Y."/>
            <person name="Thoulutsang D."/>
            <person name="Topham K."/>
            <person name="Topping I."/>
            <person name="Tsamla T."/>
            <person name="Vassiliev H."/>
            <person name="Vo A."/>
            <person name="Wangchuk T."/>
            <person name="Wangdi T."/>
            <person name="Weiand M."/>
            <person name="Wilkinson J."/>
            <person name="Wilson A."/>
            <person name="Yadav S."/>
            <person name="Young G."/>
            <person name="Yu Q."/>
            <person name="Zembek L."/>
            <person name="Zhong D."/>
            <person name="Zimmer A."/>
            <person name="Zwirko Z."/>
            <person name="Jaffe D.B."/>
            <person name="Alvarez P."/>
            <person name="Brockman W."/>
            <person name="Butler J."/>
            <person name="Chin C."/>
            <person name="Gnerre S."/>
            <person name="Grabherr M."/>
            <person name="Kleber M."/>
            <person name="Mauceli E."/>
            <person name="MacCallum I."/>
        </authorList>
    </citation>
    <scope>NUCLEOTIDE SEQUENCE [LARGE SCALE GENOMIC DNA]</scope>
    <source>
        <strain evidence="2">Tai18E2 / Tucson 14021-0261.01</strain>
    </source>
</reference>
<dbReference type="AlphaFoldDB" id="A0A0R1DTH0"/>
<evidence type="ECO:0000313" key="1">
    <source>
        <dbReference type="EMBL" id="KRK00441.1"/>
    </source>
</evidence>
<sequence>MPCAPLSRPPLRPCQPKVCFGDSRVKGSRGGRGQEGRRGAYLANTNLLHFDAKRGIVPLLIPCFCFSLQNGLGSDPLSAKEAEGPPVQVEPVDLSLRSPRDKPPGLLAAERSLSGGGLFFRFGQGLSRSFSLGPRLSLSQSLSLSLRSLHRDRPEQRLDQVQTYQPAGVVWKSSMSFAGLFVCLAKALAEN</sequence>
<evidence type="ECO:0000313" key="2">
    <source>
        <dbReference type="Proteomes" id="UP000002282"/>
    </source>
</evidence>
<dbReference type="Proteomes" id="UP000002282">
    <property type="component" value="Chromosome 2R"/>
</dbReference>
<proteinExistence type="predicted"/>
<reference evidence="1 2" key="2">
    <citation type="journal article" date="2007" name="PLoS Biol.">
        <title>Principles of genome evolution in the Drosophila melanogaster species group.</title>
        <authorList>
            <person name="Ranz J.M."/>
            <person name="Maurin D."/>
            <person name="Chan Y.S."/>
            <person name="von Grotthuss M."/>
            <person name="Hillier L.W."/>
            <person name="Roote J."/>
            <person name="Ashburner M."/>
            <person name="Bergman C.M."/>
        </authorList>
    </citation>
    <scope>NUCLEOTIDE SEQUENCE [LARGE SCALE GENOMIC DNA]</scope>
    <source>
        <strain evidence="2">Tai18E2 / Tucson 14021-0261.01</strain>
    </source>
</reference>
<name>A0A0R1DTH0_DROYA</name>
<dbReference type="KEGG" id="dya:Dyak_GE27720"/>
<dbReference type="GO" id="GO:0043565">
    <property type="term" value="F:sequence-specific DNA binding"/>
    <property type="evidence" value="ECO:0007669"/>
    <property type="project" value="EnsemblMetazoa"/>
</dbReference>